<dbReference type="Proteomes" id="UP000799750">
    <property type="component" value="Unassembled WGS sequence"/>
</dbReference>
<accession>A0A6A6R1T3</accession>
<evidence type="ECO:0000313" key="1">
    <source>
        <dbReference type="EMBL" id="KAF2497900.1"/>
    </source>
</evidence>
<organism evidence="1 2">
    <name type="scientific">Lophium mytilinum</name>
    <dbReference type="NCBI Taxonomy" id="390894"/>
    <lineage>
        <taxon>Eukaryota</taxon>
        <taxon>Fungi</taxon>
        <taxon>Dikarya</taxon>
        <taxon>Ascomycota</taxon>
        <taxon>Pezizomycotina</taxon>
        <taxon>Dothideomycetes</taxon>
        <taxon>Pleosporomycetidae</taxon>
        <taxon>Mytilinidiales</taxon>
        <taxon>Mytilinidiaceae</taxon>
        <taxon>Lophium</taxon>
    </lineage>
</organism>
<evidence type="ECO:0000313" key="2">
    <source>
        <dbReference type="Proteomes" id="UP000799750"/>
    </source>
</evidence>
<dbReference type="EMBL" id="MU004186">
    <property type="protein sequence ID" value="KAF2497900.1"/>
    <property type="molecule type" value="Genomic_DNA"/>
</dbReference>
<dbReference type="OrthoDB" id="5336052at2759"/>
<sequence length="157" mass="17054">MANPPPQLSAQSFRPTPRLLASAVATGPAVETAKAIRPAYIPIHIDFRAVEQDYDEFCNQNQKLLEETLGRPAIILHKYTLLLQSGIFRLDSRTVMVGAVVLHKTDDLESSIEGESGKKDLVWGEVGTVHFLPGSSSITSVGTGSVVCFIVFYGNEP</sequence>
<protein>
    <submittedName>
        <fullName evidence="1">Uncharacterized protein</fullName>
    </submittedName>
</protein>
<dbReference type="AlphaFoldDB" id="A0A6A6R1T3"/>
<keyword evidence="2" id="KW-1185">Reference proteome</keyword>
<name>A0A6A6R1T3_9PEZI</name>
<proteinExistence type="predicted"/>
<reference evidence="1" key="1">
    <citation type="journal article" date="2020" name="Stud. Mycol.">
        <title>101 Dothideomycetes genomes: a test case for predicting lifestyles and emergence of pathogens.</title>
        <authorList>
            <person name="Haridas S."/>
            <person name="Albert R."/>
            <person name="Binder M."/>
            <person name="Bloem J."/>
            <person name="Labutti K."/>
            <person name="Salamov A."/>
            <person name="Andreopoulos B."/>
            <person name="Baker S."/>
            <person name="Barry K."/>
            <person name="Bills G."/>
            <person name="Bluhm B."/>
            <person name="Cannon C."/>
            <person name="Castanera R."/>
            <person name="Culley D."/>
            <person name="Daum C."/>
            <person name="Ezra D."/>
            <person name="Gonzalez J."/>
            <person name="Henrissat B."/>
            <person name="Kuo A."/>
            <person name="Liang C."/>
            <person name="Lipzen A."/>
            <person name="Lutzoni F."/>
            <person name="Magnuson J."/>
            <person name="Mondo S."/>
            <person name="Nolan M."/>
            <person name="Ohm R."/>
            <person name="Pangilinan J."/>
            <person name="Park H.-J."/>
            <person name="Ramirez L."/>
            <person name="Alfaro M."/>
            <person name="Sun H."/>
            <person name="Tritt A."/>
            <person name="Yoshinaga Y."/>
            <person name="Zwiers L.-H."/>
            <person name="Turgeon B."/>
            <person name="Goodwin S."/>
            <person name="Spatafora J."/>
            <person name="Crous P."/>
            <person name="Grigoriev I."/>
        </authorList>
    </citation>
    <scope>NUCLEOTIDE SEQUENCE</scope>
    <source>
        <strain evidence="1">CBS 269.34</strain>
    </source>
</reference>
<gene>
    <name evidence="1" type="ORF">BU16DRAFT_525484</name>
</gene>